<dbReference type="Proteomes" id="UP000215914">
    <property type="component" value="Unassembled WGS sequence"/>
</dbReference>
<reference evidence="2" key="2">
    <citation type="submission" date="2020-06" db="EMBL/GenBank/DDBJ databases">
        <title>Helianthus annuus Genome sequencing and assembly Release 2.</title>
        <authorList>
            <person name="Gouzy J."/>
            <person name="Langlade N."/>
            <person name="Munos S."/>
        </authorList>
    </citation>
    <scope>NUCLEOTIDE SEQUENCE</scope>
    <source>
        <tissue evidence="2">Leaves</tissue>
    </source>
</reference>
<protein>
    <submittedName>
        <fullName evidence="2">Uncharacterized protein</fullName>
    </submittedName>
</protein>
<accession>A0A9K3DIR6</accession>
<gene>
    <name evidence="2" type="ORF">HanXRQr2_Chr17g0811411</name>
</gene>
<evidence type="ECO:0000313" key="2">
    <source>
        <dbReference type="EMBL" id="KAF5756164.1"/>
    </source>
</evidence>
<dbReference type="EMBL" id="MNCJ02000332">
    <property type="protein sequence ID" value="KAF5756164.1"/>
    <property type="molecule type" value="Genomic_DNA"/>
</dbReference>
<feature type="region of interest" description="Disordered" evidence="1">
    <location>
        <begin position="122"/>
        <end position="164"/>
    </location>
</feature>
<organism evidence="2 3">
    <name type="scientific">Helianthus annuus</name>
    <name type="common">Common sunflower</name>
    <dbReference type="NCBI Taxonomy" id="4232"/>
    <lineage>
        <taxon>Eukaryota</taxon>
        <taxon>Viridiplantae</taxon>
        <taxon>Streptophyta</taxon>
        <taxon>Embryophyta</taxon>
        <taxon>Tracheophyta</taxon>
        <taxon>Spermatophyta</taxon>
        <taxon>Magnoliopsida</taxon>
        <taxon>eudicotyledons</taxon>
        <taxon>Gunneridae</taxon>
        <taxon>Pentapetalae</taxon>
        <taxon>asterids</taxon>
        <taxon>campanulids</taxon>
        <taxon>Asterales</taxon>
        <taxon>Asteraceae</taxon>
        <taxon>Asteroideae</taxon>
        <taxon>Heliantheae alliance</taxon>
        <taxon>Heliantheae</taxon>
        <taxon>Helianthus</taxon>
    </lineage>
</organism>
<proteinExistence type="predicted"/>
<dbReference type="Gramene" id="mRNA:HanXRQr2_Chr17g0811411">
    <property type="protein sequence ID" value="mRNA:HanXRQr2_Chr17g0811411"/>
    <property type="gene ID" value="HanXRQr2_Chr17g0811411"/>
</dbReference>
<dbReference type="AlphaFoldDB" id="A0A9K3DIR6"/>
<keyword evidence="3" id="KW-1185">Reference proteome</keyword>
<evidence type="ECO:0000313" key="3">
    <source>
        <dbReference type="Proteomes" id="UP000215914"/>
    </source>
</evidence>
<sequence length="235" mass="26717">MKNWKDHFFWLDDLCLPKDLPWRLKDQSMNFEIKADFAFDRVLAQNLVDHRSPIRPLPEHFLLLSRVSRVWGHGDKDWPVISSKKDGETMSLRDALQVPNFKDLDFGFLETTREDAPFLTQTTPTAFPLRNPETTFVNPDPSDLTREAPTEGPSPTKPAFEVGSSHNASTALEILEVNEDEDSDPEIQTLDRQLGPRPFLSSSSLPKGKRNISISSPLEPQKSSKKRKSNSDTFL</sequence>
<name>A0A9K3DIR6_HELAN</name>
<reference evidence="2" key="1">
    <citation type="journal article" date="2017" name="Nature">
        <title>The sunflower genome provides insights into oil metabolism, flowering and Asterid evolution.</title>
        <authorList>
            <person name="Badouin H."/>
            <person name="Gouzy J."/>
            <person name="Grassa C.J."/>
            <person name="Murat F."/>
            <person name="Staton S.E."/>
            <person name="Cottret L."/>
            <person name="Lelandais-Briere C."/>
            <person name="Owens G.L."/>
            <person name="Carrere S."/>
            <person name="Mayjonade B."/>
            <person name="Legrand L."/>
            <person name="Gill N."/>
            <person name="Kane N.C."/>
            <person name="Bowers J.E."/>
            <person name="Hubner S."/>
            <person name="Bellec A."/>
            <person name="Berard A."/>
            <person name="Berges H."/>
            <person name="Blanchet N."/>
            <person name="Boniface M.C."/>
            <person name="Brunel D."/>
            <person name="Catrice O."/>
            <person name="Chaidir N."/>
            <person name="Claudel C."/>
            <person name="Donnadieu C."/>
            <person name="Faraut T."/>
            <person name="Fievet G."/>
            <person name="Helmstetter N."/>
            <person name="King M."/>
            <person name="Knapp S.J."/>
            <person name="Lai Z."/>
            <person name="Le Paslier M.C."/>
            <person name="Lippi Y."/>
            <person name="Lorenzon L."/>
            <person name="Mandel J.R."/>
            <person name="Marage G."/>
            <person name="Marchand G."/>
            <person name="Marquand E."/>
            <person name="Bret-Mestries E."/>
            <person name="Morien E."/>
            <person name="Nambeesan S."/>
            <person name="Nguyen T."/>
            <person name="Pegot-Espagnet P."/>
            <person name="Pouilly N."/>
            <person name="Raftis F."/>
            <person name="Sallet E."/>
            <person name="Schiex T."/>
            <person name="Thomas J."/>
            <person name="Vandecasteele C."/>
            <person name="Vares D."/>
            <person name="Vear F."/>
            <person name="Vautrin S."/>
            <person name="Crespi M."/>
            <person name="Mangin B."/>
            <person name="Burke J.M."/>
            <person name="Salse J."/>
            <person name="Munos S."/>
            <person name="Vincourt P."/>
            <person name="Rieseberg L.H."/>
            <person name="Langlade N.B."/>
        </authorList>
    </citation>
    <scope>NUCLEOTIDE SEQUENCE</scope>
    <source>
        <tissue evidence="2">Leaves</tissue>
    </source>
</reference>
<feature type="region of interest" description="Disordered" evidence="1">
    <location>
        <begin position="177"/>
        <end position="235"/>
    </location>
</feature>
<evidence type="ECO:0000256" key="1">
    <source>
        <dbReference type="SAM" id="MobiDB-lite"/>
    </source>
</evidence>
<comment type="caution">
    <text evidence="2">The sequence shown here is derived from an EMBL/GenBank/DDBJ whole genome shotgun (WGS) entry which is preliminary data.</text>
</comment>